<dbReference type="InterPro" id="IPR013424">
    <property type="entry name" value="Ice-binding_C"/>
</dbReference>
<dbReference type="Gene3D" id="2.60.120.200">
    <property type="match status" value="1"/>
</dbReference>
<keyword evidence="1" id="KW-0732">Signal</keyword>
<dbReference type="KEGG" id="lpav:PLANPX_3324"/>
<dbReference type="EMBL" id="AP021861">
    <property type="protein sequence ID" value="BBO33712.1"/>
    <property type="molecule type" value="Genomic_DNA"/>
</dbReference>
<evidence type="ECO:0000313" key="2">
    <source>
        <dbReference type="EMBL" id="BBO33712.1"/>
    </source>
</evidence>
<dbReference type="Proteomes" id="UP000326837">
    <property type="component" value="Chromosome"/>
</dbReference>
<dbReference type="AlphaFoldDB" id="A0A5K7XCL4"/>
<dbReference type="RefSeq" id="WP_152099432.1">
    <property type="nucleotide sequence ID" value="NZ_AP021861.1"/>
</dbReference>
<evidence type="ECO:0008006" key="4">
    <source>
        <dbReference type="Google" id="ProtNLM"/>
    </source>
</evidence>
<accession>A0A5K7XCL4</accession>
<dbReference type="InterPro" id="IPR013320">
    <property type="entry name" value="ConA-like_dom_sf"/>
</dbReference>
<dbReference type="NCBIfam" id="TIGR02595">
    <property type="entry name" value="PEP_CTERM"/>
    <property type="match status" value="1"/>
</dbReference>
<feature type="signal peptide" evidence="1">
    <location>
        <begin position="1"/>
        <end position="21"/>
    </location>
</feature>
<sequence length="335" mass="35560">MKRFLSAVAIAALFGTAEAQAQLPAGDLRLWLKADSLQVAEDAPITQWVDSSSYGTTFAPRTVRWDGVTPVEEHPHLQTVTVNGRTFPTVKFERNGALPSGDPGVDRSGNTDRLFQTSNLTPGSDPLAIVDGTSMTSFTVFKPNITTSGALGAQAVWALRGNDASLMEVGINPVGRLNHVSYDAYVGYQTQATIPAGKWNVLEYALTEQAPFDPVTFRSNSTEDASAPLTNLPVATNGGVIADRNDGINEEPAGSLEPFGIGGHAQNCCGEGETFAGNIAEIIIYARVLTPAEKDQVYAYLSDKYLAVPEPASALAVLTGMGGVALIRRRFTAGR</sequence>
<proteinExistence type="predicted"/>
<protein>
    <recommendedName>
        <fullName evidence="4">PEP-CTERM protein-sorting domain-containing protein</fullName>
    </recommendedName>
</protein>
<evidence type="ECO:0000313" key="3">
    <source>
        <dbReference type="Proteomes" id="UP000326837"/>
    </source>
</evidence>
<evidence type="ECO:0000256" key="1">
    <source>
        <dbReference type="SAM" id="SignalP"/>
    </source>
</evidence>
<gene>
    <name evidence="2" type="ORF">PLANPX_3324</name>
</gene>
<feature type="chain" id="PRO_5024897023" description="PEP-CTERM protein-sorting domain-containing protein" evidence="1">
    <location>
        <begin position="22"/>
        <end position="335"/>
    </location>
</feature>
<reference evidence="3" key="1">
    <citation type="submission" date="2019-10" db="EMBL/GenBank/DDBJ databases">
        <title>Lacipirellula parvula gen. nov., sp. nov., representing a lineage of planctomycetes widespread in freshwater anoxic habitats, and description of the family Lacipirellulaceae.</title>
        <authorList>
            <person name="Dedysh S.N."/>
            <person name="Kulichevskaya I.S."/>
            <person name="Beletsky A.V."/>
            <person name="Rakitin A.L."/>
            <person name="Mardanov A.V."/>
            <person name="Ivanova A.A."/>
            <person name="Saltykova V.X."/>
            <person name="Rijpstra W.I.C."/>
            <person name="Sinninghe Damste J.S."/>
            <person name="Ravin N.V."/>
        </authorList>
    </citation>
    <scope>NUCLEOTIDE SEQUENCE [LARGE SCALE GENOMIC DNA]</scope>
    <source>
        <strain evidence="3">PX69</strain>
    </source>
</reference>
<dbReference type="SUPFAM" id="SSF49899">
    <property type="entry name" value="Concanavalin A-like lectins/glucanases"/>
    <property type="match status" value="1"/>
</dbReference>
<keyword evidence="3" id="KW-1185">Reference proteome</keyword>
<organism evidence="2 3">
    <name type="scientific">Lacipirellula parvula</name>
    <dbReference type="NCBI Taxonomy" id="2650471"/>
    <lineage>
        <taxon>Bacteria</taxon>
        <taxon>Pseudomonadati</taxon>
        <taxon>Planctomycetota</taxon>
        <taxon>Planctomycetia</taxon>
        <taxon>Pirellulales</taxon>
        <taxon>Lacipirellulaceae</taxon>
        <taxon>Lacipirellula</taxon>
    </lineage>
</organism>
<name>A0A5K7XCL4_9BACT</name>